<sequence length="105" mass="11920">MILTNLPSTAKQRQEFALLVSIRFACVMNELQNPGTDPMNSTRVKARLAQLATYLHFNQPSKTFYDQFVNRVGELGNDYALKVSKEGDVTVFSNRLAHDLIRMNV</sequence>
<comment type="caution">
    <text evidence="1">The sequence shown here is derived from an EMBL/GenBank/DDBJ whole genome shotgun (WGS) entry which is preliminary data.</text>
</comment>
<accession>A0AAJ1F0A4</accession>
<keyword evidence="2" id="KW-1185">Reference proteome</keyword>
<protein>
    <submittedName>
        <fullName evidence="1">Uncharacterized protein</fullName>
    </submittedName>
</protein>
<proteinExistence type="predicted"/>
<evidence type="ECO:0000313" key="2">
    <source>
        <dbReference type="Proteomes" id="UP001297581"/>
    </source>
</evidence>
<dbReference type="AlphaFoldDB" id="A0AAJ1F0A4"/>
<evidence type="ECO:0000313" key="1">
    <source>
        <dbReference type="EMBL" id="MCH4294198.1"/>
    </source>
</evidence>
<dbReference type="EMBL" id="JAKUDL010000002">
    <property type="protein sequence ID" value="MCH4294198.1"/>
    <property type="molecule type" value="Genomic_DNA"/>
</dbReference>
<gene>
    <name evidence="1" type="ORF">MJ923_07755</name>
</gene>
<dbReference type="Proteomes" id="UP001297581">
    <property type="component" value="Unassembled WGS sequence"/>
</dbReference>
<organism evidence="1 2">
    <name type="scientific">Shewanella zhuhaiensis</name>
    <dbReference type="NCBI Taxonomy" id="2919576"/>
    <lineage>
        <taxon>Bacteria</taxon>
        <taxon>Pseudomonadati</taxon>
        <taxon>Pseudomonadota</taxon>
        <taxon>Gammaproteobacteria</taxon>
        <taxon>Alteromonadales</taxon>
        <taxon>Shewanellaceae</taxon>
        <taxon>Shewanella</taxon>
    </lineage>
</organism>
<name>A0AAJ1F0A4_9GAMM</name>
<dbReference type="RefSeq" id="WP_240590591.1">
    <property type="nucleotide sequence ID" value="NZ_JAKUDL010000002.1"/>
</dbReference>
<reference evidence="1 2" key="1">
    <citation type="submission" date="2022-02" db="EMBL/GenBank/DDBJ databases">
        <title>The genome sequence of Shewanella sp. 3B26.</title>
        <authorList>
            <person name="Du J."/>
        </authorList>
    </citation>
    <scope>NUCLEOTIDE SEQUENCE [LARGE SCALE GENOMIC DNA]</scope>
    <source>
        <strain evidence="1 2">3B26</strain>
    </source>
</reference>